<keyword evidence="4" id="KW-0560">Oxidoreductase</keyword>
<sequence length="360" mass="39599">MMKSVIFKGPHQVKVEQRSIPKLKSKTDVIVKVRYNAICGSDLHAFRGVEECESIDFIMGHEFCGTIYQVGESIKNFQVGDSVVSPFTVSCGECFYCLGNLSARCEQSLLFGSPRLDGGQAEYVRVPLADSTLLHLKNVQIKDEKTLLFLGDIFPTGYFCVKNALSRLNPKDDVSICVFGCGPVGLCTIIAAKYLLRNFGNGSKLFAVDSVQQRLEKATLLGATVIKLDESNPTMAVTKLQDETNGRGVDASLEVVGSRSALRIAFDSLRPFGVLSSVGVHNSNLPFSGDECFTKNIVMQFGRCPVRSILPESIAVMEATQDQFKDFVDHVCTIDDAVEAYDLFEKRLVQKVVFNMIGNE</sequence>
<dbReference type="PROSITE" id="PS00059">
    <property type="entry name" value="ADH_ZINC"/>
    <property type="match status" value="1"/>
</dbReference>
<keyword evidence="2 5" id="KW-0479">Metal-binding</keyword>
<gene>
    <name evidence="8" type="ORF">AKO1_010237</name>
</gene>
<evidence type="ECO:0000256" key="2">
    <source>
        <dbReference type="ARBA" id="ARBA00022723"/>
    </source>
</evidence>
<dbReference type="Pfam" id="PF00107">
    <property type="entry name" value="ADH_zinc_N"/>
    <property type="match status" value="1"/>
</dbReference>
<feature type="domain" description="Alcohol dehydrogenase-like C-terminal" evidence="6">
    <location>
        <begin position="183"/>
        <end position="300"/>
    </location>
</feature>
<comment type="caution">
    <text evidence="8">The sequence shown here is derived from an EMBL/GenBank/DDBJ whole genome shotgun (WGS) entry which is preliminary data.</text>
</comment>
<dbReference type="CDD" id="cd08284">
    <property type="entry name" value="FDH_like_2"/>
    <property type="match status" value="1"/>
</dbReference>
<dbReference type="AlphaFoldDB" id="A0AAW2ZSJ6"/>
<dbReference type="InterPro" id="IPR002328">
    <property type="entry name" value="ADH_Zn_CS"/>
</dbReference>
<proteinExistence type="inferred from homology"/>
<keyword evidence="3 5" id="KW-0862">Zinc</keyword>
<dbReference type="SUPFAM" id="SSF50129">
    <property type="entry name" value="GroES-like"/>
    <property type="match status" value="1"/>
</dbReference>
<comment type="similarity">
    <text evidence="5">Belongs to the zinc-containing alcohol dehydrogenase family.</text>
</comment>
<dbReference type="InterPro" id="IPR013149">
    <property type="entry name" value="ADH-like_C"/>
</dbReference>
<dbReference type="SUPFAM" id="SSF51735">
    <property type="entry name" value="NAD(P)-binding Rossmann-fold domains"/>
    <property type="match status" value="1"/>
</dbReference>
<reference evidence="8 9" key="1">
    <citation type="submission" date="2024-03" db="EMBL/GenBank/DDBJ databases">
        <title>The Acrasis kona genome and developmental transcriptomes reveal deep origins of eukaryotic multicellular pathways.</title>
        <authorList>
            <person name="Sheikh S."/>
            <person name="Fu C.-J."/>
            <person name="Brown M.W."/>
            <person name="Baldauf S.L."/>
        </authorList>
    </citation>
    <scope>NUCLEOTIDE SEQUENCE [LARGE SCALE GENOMIC DNA]</scope>
    <source>
        <strain evidence="8 9">ATCC MYA-3509</strain>
    </source>
</reference>
<comment type="cofactor">
    <cofactor evidence="1 5">
        <name>Zn(2+)</name>
        <dbReference type="ChEBI" id="CHEBI:29105"/>
    </cofactor>
</comment>
<organism evidence="8 9">
    <name type="scientific">Acrasis kona</name>
    <dbReference type="NCBI Taxonomy" id="1008807"/>
    <lineage>
        <taxon>Eukaryota</taxon>
        <taxon>Discoba</taxon>
        <taxon>Heterolobosea</taxon>
        <taxon>Tetramitia</taxon>
        <taxon>Eutetramitia</taxon>
        <taxon>Acrasidae</taxon>
        <taxon>Acrasis</taxon>
    </lineage>
</organism>
<dbReference type="GO" id="GO:0008270">
    <property type="term" value="F:zinc ion binding"/>
    <property type="evidence" value="ECO:0007669"/>
    <property type="project" value="InterPro"/>
</dbReference>
<evidence type="ECO:0000313" key="9">
    <source>
        <dbReference type="Proteomes" id="UP001431209"/>
    </source>
</evidence>
<evidence type="ECO:0000256" key="4">
    <source>
        <dbReference type="ARBA" id="ARBA00023002"/>
    </source>
</evidence>
<protein>
    <submittedName>
        <fullName evidence="8">Zinc-type alcohol dehydrogenase-like protein</fullName>
    </submittedName>
</protein>
<evidence type="ECO:0000256" key="3">
    <source>
        <dbReference type="ARBA" id="ARBA00022833"/>
    </source>
</evidence>
<dbReference type="PANTHER" id="PTHR42813:SF2">
    <property type="entry name" value="DEHYDROGENASE, ZINC-CONTAINING, PUTATIVE (AFU_ORTHOLOGUE AFUA_2G02810)-RELATED"/>
    <property type="match status" value="1"/>
</dbReference>
<evidence type="ECO:0000256" key="1">
    <source>
        <dbReference type="ARBA" id="ARBA00001947"/>
    </source>
</evidence>
<dbReference type="InterPro" id="IPR011032">
    <property type="entry name" value="GroES-like_sf"/>
</dbReference>
<dbReference type="Pfam" id="PF08240">
    <property type="entry name" value="ADH_N"/>
    <property type="match status" value="1"/>
</dbReference>
<dbReference type="Gene3D" id="3.90.180.10">
    <property type="entry name" value="Medium-chain alcohol dehydrogenases, catalytic domain"/>
    <property type="match status" value="1"/>
</dbReference>
<evidence type="ECO:0000259" key="6">
    <source>
        <dbReference type="Pfam" id="PF00107"/>
    </source>
</evidence>
<dbReference type="InterPro" id="IPR013154">
    <property type="entry name" value="ADH-like_N"/>
</dbReference>
<evidence type="ECO:0000259" key="7">
    <source>
        <dbReference type="Pfam" id="PF08240"/>
    </source>
</evidence>
<dbReference type="PANTHER" id="PTHR42813">
    <property type="entry name" value="ZINC-TYPE ALCOHOL DEHYDROGENASE-LIKE"/>
    <property type="match status" value="1"/>
</dbReference>
<evidence type="ECO:0000256" key="5">
    <source>
        <dbReference type="RuleBase" id="RU361277"/>
    </source>
</evidence>
<dbReference type="GO" id="GO:0016491">
    <property type="term" value="F:oxidoreductase activity"/>
    <property type="evidence" value="ECO:0007669"/>
    <property type="project" value="UniProtKB-KW"/>
</dbReference>
<keyword evidence="9" id="KW-1185">Reference proteome</keyword>
<name>A0AAW2ZSJ6_9EUKA</name>
<feature type="domain" description="Alcohol dehydrogenase-like N-terminal" evidence="7">
    <location>
        <begin position="26"/>
        <end position="129"/>
    </location>
</feature>
<evidence type="ECO:0000313" key="8">
    <source>
        <dbReference type="EMBL" id="KAL0491790.1"/>
    </source>
</evidence>
<dbReference type="EMBL" id="JAOPGA020001865">
    <property type="protein sequence ID" value="KAL0491790.1"/>
    <property type="molecule type" value="Genomic_DNA"/>
</dbReference>
<dbReference type="InterPro" id="IPR036291">
    <property type="entry name" value="NAD(P)-bd_dom_sf"/>
</dbReference>
<accession>A0AAW2ZSJ6</accession>
<dbReference type="Proteomes" id="UP001431209">
    <property type="component" value="Unassembled WGS sequence"/>
</dbReference>
<dbReference type="Gene3D" id="3.40.50.720">
    <property type="entry name" value="NAD(P)-binding Rossmann-like Domain"/>
    <property type="match status" value="1"/>
</dbReference>